<protein>
    <submittedName>
        <fullName evidence="1">C6 transcription factor (Gal4)</fullName>
    </submittedName>
</protein>
<reference evidence="1 2" key="1">
    <citation type="journal article" date="2014" name="Proc. Natl. Acad. Sci. U.S.A.">
        <title>Trajectory and genomic determinants of fungal-pathogen speciation and host adaptation.</title>
        <authorList>
            <person name="Hu X."/>
            <person name="Xiao G."/>
            <person name="Zheng P."/>
            <person name="Shang Y."/>
            <person name="Su Y."/>
            <person name="Zhang X."/>
            <person name="Liu X."/>
            <person name="Zhan S."/>
            <person name="St Leger R.J."/>
            <person name="Wang C."/>
        </authorList>
    </citation>
    <scope>NUCLEOTIDE SEQUENCE [LARGE SCALE GENOMIC DNA]</scope>
    <source>
        <strain evidence="1 2">ARSEF 1941</strain>
    </source>
</reference>
<sequence length="66" mass="7420">MLTSNPLASRCAHILGLIVPPQPVRPVRPVVSDEFLYREELDFSSWATDPTDVFNSLVWTDFGQGM</sequence>
<name>A0A0B2WM38_METAS</name>
<organism evidence="1 2">
    <name type="scientific">Metarhizium album (strain ARSEF 1941)</name>
    <dbReference type="NCBI Taxonomy" id="1081103"/>
    <lineage>
        <taxon>Eukaryota</taxon>
        <taxon>Fungi</taxon>
        <taxon>Dikarya</taxon>
        <taxon>Ascomycota</taxon>
        <taxon>Pezizomycotina</taxon>
        <taxon>Sordariomycetes</taxon>
        <taxon>Hypocreomycetidae</taxon>
        <taxon>Hypocreales</taxon>
        <taxon>Clavicipitaceae</taxon>
        <taxon>Metarhizium</taxon>
    </lineage>
</organism>
<dbReference type="RefSeq" id="XP_040675785.1">
    <property type="nucleotide sequence ID" value="XM_040826272.1"/>
</dbReference>
<dbReference type="AlphaFoldDB" id="A0A0B2WM38"/>
<dbReference type="GeneID" id="63741929"/>
<comment type="caution">
    <text evidence="1">The sequence shown here is derived from an EMBL/GenBank/DDBJ whole genome shotgun (WGS) entry which is preliminary data.</text>
</comment>
<gene>
    <name evidence="1" type="ORF">MAM_07474</name>
</gene>
<dbReference type="HOGENOM" id="CLU_2831700_0_0_1"/>
<evidence type="ECO:0000313" key="1">
    <source>
        <dbReference type="EMBL" id="KHN94719.1"/>
    </source>
</evidence>
<accession>A0A0B2WM38</accession>
<dbReference type="OrthoDB" id="3364175at2759"/>
<dbReference type="EMBL" id="AZHE01000031">
    <property type="protein sequence ID" value="KHN94719.1"/>
    <property type="molecule type" value="Genomic_DNA"/>
</dbReference>
<dbReference type="STRING" id="1081103.A0A0B2WM38"/>
<evidence type="ECO:0000313" key="2">
    <source>
        <dbReference type="Proteomes" id="UP000030816"/>
    </source>
</evidence>
<dbReference type="Proteomes" id="UP000030816">
    <property type="component" value="Unassembled WGS sequence"/>
</dbReference>
<keyword evidence="2" id="KW-1185">Reference proteome</keyword>
<proteinExistence type="predicted"/>